<dbReference type="PROSITE" id="PS50878">
    <property type="entry name" value="RT_POL"/>
    <property type="match status" value="1"/>
</dbReference>
<gene>
    <name evidence="2" type="ORF">NESM_000898500</name>
</gene>
<protein>
    <submittedName>
        <fullName evidence="2">Reverse transcriptase (RNA-dependent DNA polymerase)</fullName>
    </submittedName>
</protein>
<dbReference type="Proteomes" id="UP001430356">
    <property type="component" value="Unassembled WGS sequence"/>
</dbReference>
<reference evidence="2 3" key="1">
    <citation type="journal article" date="2021" name="MBio">
        <title>A New Model Trypanosomatid, Novymonas esmeraldas: Genomic Perception of Its 'Candidatus Pandoraea novymonadis' Endosymbiont.</title>
        <authorList>
            <person name="Zakharova A."/>
            <person name="Saura A."/>
            <person name="Butenko A."/>
            <person name="Podesvova L."/>
            <person name="Warmusova S."/>
            <person name="Kostygov A.Y."/>
            <person name="Nenarokova A."/>
            <person name="Lukes J."/>
            <person name="Opperdoes F.R."/>
            <person name="Yurchenko V."/>
        </authorList>
    </citation>
    <scope>NUCLEOTIDE SEQUENCE [LARGE SCALE GENOMIC DNA]</scope>
    <source>
        <strain evidence="2 3">E262AT.01</strain>
    </source>
</reference>
<accession>A0AAW0EZF5</accession>
<sequence length="773" mass="85328">MAPECNNYGPRQKTEALNRVFAEKHSVPYLFPSSSGESAPVYREDLAANVPEALPVTTWEVRTALSKLKLSGAADNDGITPRLMQWCAAPLSAALPGVFDQILGNPSLLPVAWKDTTMVPQLKSGKDASKLGSYRPICIYSLLRRTLESVLARRLVASIAPTLHARQYGFKAGRSAYDALGTILGSALIACHTDKNKVSGSTRRQTRQRGVWLAAYLDLSDAFCRVPHDLLLSTLSSKGAPAYLVRFICHWLRDRTARTFVNGRYSDRLPLHAGVPQGSVLGPLLFTIFVDSLVRKVSDSITTTVLRHPNHYGTCAAYADDFTILVCGYEPKSVLQRMQTLVKVVDVWCLENGMILSSKSVFQWMCTAFRGLNTYVTELQGATPVIRITRKRPPTSSEPDTAPSTLHLHGGRLRLESSSEVTVEFPTLMKQSHTYLGVVVDYRLRFMDHLTFLRNNALSFLSRIAAVLPRVHPRIGRSLALAAAGSLTYGPPLLNRLVLEDKWKVNDRLEPVWHTILSLVSRIVRSAGTADTIIEMGVPSVAMMVTQQAIRFNAIRSSHSDVGMAIYRSLNPDAAPLDETAGNMRPDLEEAETELPSSATAVGTIQEELGTDEAPEHALSYCTFTHFPPGDAFRYTPSRRNVLIDPFIAFGHQTLMNLQPYIYPPAPPSILVDKVRFLLPSGSPSPKKDSAKLSANIRVRDRAYAQLSGVHVIEGWSDGSYTLTGPRLAREEKAGGAAIIFRHGRTHTEVRRSRHARAPPCAATPRRLRLHWC</sequence>
<feature type="domain" description="Reverse transcriptase" evidence="1">
    <location>
        <begin position="102"/>
        <end position="374"/>
    </location>
</feature>
<dbReference type="SUPFAM" id="SSF56672">
    <property type="entry name" value="DNA/RNA polymerases"/>
    <property type="match status" value="1"/>
</dbReference>
<evidence type="ECO:0000313" key="3">
    <source>
        <dbReference type="Proteomes" id="UP001430356"/>
    </source>
</evidence>
<dbReference type="PANTHER" id="PTHR19446">
    <property type="entry name" value="REVERSE TRANSCRIPTASES"/>
    <property type="match status" value="1"/>
</dbReference>
<proteinExistence type="predicted"/>
<comment type="caution">
    <text evidence="2">The sequence shown here is derived from an EMBL/GenBank/DDBJ whole genome shotgun (WGS) entry which is preliminary data.</text>
</comment>
<dbReference type="AlphaFoldDB" id="A0AAW0EZF5"/>
<evidence type="ECO:0000259" key="1">
    <source>
        <dbReference type="PROSITE" id="PS50878"/>
    </source>
</evidence>
<evidence type="ECO:0000313" key="2">
    <source>
        <dbReference type="EMBL" id="KAK7199275.1"/>
    </source>
</evidence>
<organism evidence="2 3">
    <name type="scientific">Novymonas esmeraldas</name>
    <dbReference type="NCBI Taxonomy" id="1808958"/>
    <lineage>
        <taxon>Eukaryota</taxon>
        <taxon>Discoba</taxon>
        <taxon>Euglenozoa</taxon>
        <taxon>Kinetoplastea</taxon>
        <taxon>Metakinetoplastina</taxon>
        <taxon>Trypanosomatida</taxon>
        <taxon>Trypanosomatidae</taxon>
        <taxon>Novymonas</taxon>
    </lineage>
</organism>
<dbReference type="EMBL" id="JAECZO010000269">
    <property type="protein sequence ID" value="KAK7199275.1"/>
    <property type="molecule type" value="Genomic_DNA"/>
</dbReference>
<dbReference type="InterPro" id="IPR000477">
    <property type="entry name" value="RT_dom"/>
</dbReference>
<keyword evidence="3" id="KW-1185">Reference proteome</keyword>
<dbReference type="GO" id="GO:0003964">
    <property type="term" value="F:RNA-directed DNA polymerase activity"/>
    <property type="evidence" value="ECO:0007669"/>
    <property type="project" value="UniProtKB-KW"/>
</dbReference>
<name>A0AAW0EZF5_9TRYP</name>
<keyword evidence="2" id="KW-0695">RNA-directed DNA polymerase</keyword>
<dbReference type="InterPro" id="IPR043502">
    <property type="entry name" value="DNA/RNA_pol_sf"/>
</dbReference>
<keyword evidence="2" id="KW-0548">Nucleotidyltransferase</keyword>
<dbReference type="CDD" id="cd01650">
    <property type="entry name" value="RT_nLTR_like"/>
    <property type="match status" value="1"/>
</dbReference>
<dbReference type="Pfam" id="PF00078">
    <property type="entry name" value="RVT_1"/>
    <property type="match status" value="1"/>
</dbReference>
<keyword evidence="2" id="KW-0808">Transferase</keyword>